<accession>A0A382CMX3</accession>
<dbReference type="PANTHER" id="PTHR22777">
    <property type="entry name" value="HEMOLYSIN-RELATED"/>
    <property type="match status" value="1"/>
</dbReference>
<keyword evidence="2" id="KW-0129">CBS domain</keyword>
<dbReference type="PANTHER" id="PTHR22777:SF4">
    <property type="entry name" value="UPF0053 PROTEIN SLL1254"/>
    <property type="match status" value="1"/>
</dbReference>
<dbReference type="GO" id="GO:0005886">
    <property type="term" value="C:plasma membrane"/>
    <property type="evidence" value="ECO:0007669"/>
    <property type="project" value="TreeGrafter"/>
</dbReference>
<feature type="transmembrane region" description="Helical" evidence="3">
    <location>
        <begin position="88"/>
        <end position="107"/>
    </location>
</feature>
<keyword evidence="1" id="KW-0677">Repeat</keyword>
<feature type="transmembrane region" description="Helical" evidence="3">
    <location>
        <begin position="58"/>
        <end position="76"/>
    </location>
</feature>
<feature type="domain" description="CNNM transmembrane" evidence="4">
    <location>
        <begin position="1"/>
        <end position="175"/>
    </location>
</feature>
<evidence type="ECO:0000256" key="1">
    <source>
        <dbReference type="ARBA" id="ARBA00022737"/>
    </source>
</evidence>
<dbReference type="InterPro" id="IPR002550">
    <property type="entry name" value="CNNM"/>
</dbReference>
<name>A0A382CMX3_9ZZZZ</name>
<dbReference type="PROSITE" id="PS51846">
    <property type="entry name" value="CNNM"/>
    <property type="match status" value="1"/>
</dbReference>
<evidence type="ECO:0000313" key="5">
    <source>
        <dbReference type="EMBL" id="SVB27568.1"/>
    </source>
</evidence>
<proteinExistence type="predicted"/>
<gene>
    <name evidence="5" type="ORF">METZ01_LOCUS180422</name>
</gene>
<dbReference type="AlphaFoldDB" id="A0A382CMX3"/>
<protein>
    <recommendedName>
        <fullName evidence="4">CNNM transmembrane domain-containing protein</fullName>
    </recommendedName>
</protein>
<feature type="non-terminal residue" evidence="5">
    <location>
        <position position="1"/>
    </location>
</feature>
<evidence type="ECO:0000256" key="2">
    <source>
        <dbReference type="ARBA" id="ARBA00023122"/>
    </source>
</evidence>
<evidence type="ECO:0000256" key="3">
    <source>
        <dbReference type="SAM" id="Phobius"/>
    </source>
</evidence>
<dbReference type="EMBL" id="UINC01035332">
    <property type="protein sequence ID" value="SVB27568.1"/>
    <property type="molecule type" value="Genomic_DNA"/>
</dbReference>
<organism evidence="5">
    <name type="scientific">marine metagenome</name>
    <dbReference type="NCBI Taxonomy" id="408172"/>
    <lineage>
        <taxon>unclassified sequences</taxon>
        <taxon>metagenomes</taxon>
        <taxon>ecological metagenomes</taxon>
    </lineage>
</organism>
<evidence type="ECO:0000259" key="4">
    <source>
        <dbReference type="PROSITE" id="PS51846"/>
    </source>
</evidence>
<dbReference type="Pfam" id="PF01595">
    <property type="entry name" value="CNNM"/>
    <property type="match status" value="1"/>
</dbReference>
<keyword evidence="3" id="KW-1133">Transmembrane helix</keyword>
<keyword evidence="3" id="KW-0812">Transmembrane</keyword>
<feature type="transmembrane region" description="Helical" evidence="3">
    <location>
        <begin position="119"/>
        <end position="140"/>
    </location>
</feature>
<reference evidence="5" key="1">
    <citation type="submission" date="2018-05" db="EMBL/GenBank/DDBJ databases">
        <authorList>
            <person name="Lanie J.A."/>
            <person name="Ng W.-L."/>
            <person name="Kazmierczak K.M."/>
            <person name="Andrzejewski T.M."/>
            <person name="Davidsen T.M."/>
            <person name="Wayne K.J."/>
            <person name="Tettelin H."/>
            <person name="Glass J.I."/>
            <person name="Rusch D."/>
            <person name="Podicherti R."/>
            <person name="Tsui H.-C.T."/>
            <person name="Winkler M.E."/>
        </authorList>
    </citation>
    <scope>NUCLEOTIDE SEQUENCE</scope>
</reference>
<keyword evidence="3" id="KW-0472">Membrane</keyword>
<sequence length="175" mass="18559">VVELVVAVAAAIGISSLCSRFEAVLYAVPVAHVENLAQSGRRAGRVLSDLRQNIDRPIAAILTLNTIAHTVGATVAGASAERVLGHQWLPAFSVLFTLAVLVISEILPKTAGVTYSRVLSAPIALPLQALVQLFSPFIWLSEGLTRLVSRDHQQVGVSAEDLHVLARLGQRTGSL</sequence>